<sequence length="345" mass="37327">MVPAIAGSTYESLVAQGVESERAMAAGLINAALQAPLEAIGVGKLFKVFAPKKLLFQRLKNYVLAVGTEGLTEFAQAFPDHFVQLFALNPDQKKLEQLAEFLDPENWKKAAGQGLKEAKTAMMFSAIVGGVGMSYQANKYKATTGTEPGKVGNSFLVDNKGKLYEGVNTDLRKLSDNYKLTVDDVRFGGTVVEGDKPYDNITHVLDPGTDALEPTDAFPPTPTRTLEEMMEEDVETGVEEGPAPLAKLAKAETKIAETKEEFVTADQAVETVAKELPEALVEKDTPWPDGTQGFTSKAKGTDFEGATFSLSGDKIIPSEIIAQMKDFAAKKKLKHISQTLCHMLC</sequence>
<dbReference type="AlphaFoldDB" id="A0A0F9A126"/>
<accession>A0A0F9A126</accession>
<evidence type="ECO:0000313" key="1">
    <source>
        <dbReference type="EMBL" id="KKK72324.1"/>
    </source>
</evidence>
<proteinExistence type="predicted"/>
<comment type="caution">
    <text evidence="1">The sequence shown here is derived from an EMBL/GenBank/DDBJ whole genome shotgun (WGS) entry which is preliminary data.</text>
</comment>
<name>A0A0F9A126_9ZZZZ</name>
<gene>
    <name evidence="1" type="ORF">LCGC14_2905010</name>
</gene>
<protein>
    <submittedName>
        <fullName evidence="1">Uncharacterized protein</fullName>
    </submittedName>
</protein>
<organism evidence="1">
    <name type="scientific">marine sediment metagenome</name>
    <dbReference type="NCBI Taxonomy" id="412755"/>
    <lineage>
        <taxon>unclassified sequences</taxon>
        <taxon>metagenomes</taxon>
        <taxon>ecological metagenomes</taxon>
    </lineage>
</organism>
<reference evidence="1" key="1">
    <citation type="journal article" date="2015" name="Nature">
        <title>Complex archaea that bridge the gap between prokaryotes and eukaryotes.</title>
        <authorList>
            <person name="Spang A."/>
            <person name="Saw J.H."/>
            <person name="Jorgensen S.L."/>
            <person name="Zaremba-Niedzwiedzka K."/>
            <person name="Martijn J."/>
            <person name="Lind A.E."/>
            <person name="van Eijk R."/>
            <person name="Schleper C."/>
            <person name="Guy L."/>
            <person name="Ettema T.J."/>
        </authorList>
    </citation>
    <scope>NUCLEOTIDE SEQUENCE</scope>
</reference>
<dbReference type="EMBL" id="LAZR01057309">
    <property type="protein sequence ID" value="KKK72324.1"/>
    <property type="molecule type" value="Genomic_DNA"/>
</dbReference>
<feature type="non-terminal residue" evidence="1">
    <location>
        <position position="345"/>
    </location>
</feature>